<sequence>MTNDRAGGRPEDPGADAPSTGPSASGASSSGPSASGASSAAPASGAASSGAPVSGADADLTDDLDPRLDDRARPFDSTGVPGRAGSSRPGTSSLAARWGSKGVTIVLALTTVAVLLVGFLVGFAVRGATNNEGPSALLAAPASSSVDAGFARDMIVHHQQGVTMANYAEENTDDPDVRRIAYDISATQLAQIGQMQGWLALWQLPPQVSGPRMAWMQGGGHDMAAMNGAAAPTTGGSAAAGAGAATGTADDSGHMALMPGMATSGEMDRLKSLRGKESDIYFLQLMIRHHQGGQAMMQYAQDNAGNPIVANFAGKMLQSQTAEVTVMTQMLAERGAKPLPFNG</sequence>
<feature type="compositionally biased region" description="Low complexity" evidence="1">
    <location>
        <begin position="15"/>
        <end position="58"/>
    </location>
</feature>
<feature type="region of interest" description="Disordered" evidence="1">
    <location>
        <begin position="1"/>
        <end position="94"/>
    </location>
</feature>
<feature type="domain" description="DUF305" evidence="3">
    <location>
        <begin position="147"/>
        <end position="331"/>
    </location>
</feature>
<proteinExistence type="predicted"/>
<keyword evidence="5" id="KW-1185">Reference proteome</keyword>
<reference evidence="4 5" key="1">
    <citation type="submission" date="2020-05" db="EMBL/GenBank/DDBJ databases">
        <title>Nakamurella sp. DB0629 isolated from air conditioner.</title>
        <authorList>
            <person name="Kim D.H."/>
            <person name="Kim D.-U."/>
        </authorList>
    </citation>
    <scope>NUCLEOTIDE SEQUENCE [LARGE SCALE GENOMIC DNA]</scope>
    <source>
        <strain evidence="4 5">DB0629</strain>
    </source>
</reference>
<keyword evidence="2" id="KW-1133">Transmembrane helix</keyword>
<gene>
    <name evidence="4" type="ORF">HKD39_17550</name>
</gene>
<dbReference type="InterPro" id="IPR005183">
    <property type="entry name" value="DUF305_CopM-like"/>
</dbReference>
<dbReference type="AlphaFoldDB" id="A0A849ACM0"/>
<evidence type="ECO:0000256" key="2">
    <source>
        <dbReference type="SAM" id="Phobius"/>
    </source>
</evidence>
<dbReference type="InterPro" id="IPR012347">
    <property type="entry name" value="Ferritin-like"/>
</dbReference>
<name>A0A849ACM0_9ACTN</name>
<comment type="caution">
    <text evidence="4">The sequence shown here is derived from an EMBL/GenBank/DDBJ whole genome shotgun (WGS) entry which is preliminary data.</text>
</comment>
<protein>
    <submittedName>
        <fullName evidence="4">DUF305 domain-containing protein</fullName>
    </submittedName>
</protein>
<dbReference type="Proteomes" id="UP000562984">
    <property type="component" value="Unassembled WGS sequence"/>
</dbReference>
<dbReference type="Pfam" id="PF03713">
    <property type="entry name" value="DUF305"/>
    <property type="match status" value="1"/>
</dbReference>
<feature type="compositionally biased region" description="Basic and acidic residues" evidence="1">
    <location>
        <begin position="1"/>
        <end position="12"/>
    </location>
</feature>
<feature type="transmembrane region" description="Helical" evidence="2">
    <location>
        <begin position="103"/>
        <end position="125"/>
    </location>
</feature>
<accession>A0A849ACM0</accession>
<keyword evidence="2" id="KW-0472">Membrane</keyword>
<evidence type="ECO:0000313" key="4">
    <source>
        <dbReference type="EMBL" id="NNG37473.1"/>
    </source>
</evidence>
<evidence type="ECO:0000259" key="3">
    <source>
        <dbReference type="Pfam" id="PF03713"/>
    </source>
</evidence>
<keyword evidence="2" id="KW-0812">Transmembrane</keyword>
<dbReference type="PANTHER" id="PTHR36933:SF1">
    <property type="entry name" value="SLL0788 PROTEIN"/>
    <property type="match status" value="1"/>
</dbReference>
<feature type="compositionally biased region" description="Basic and acidic residues" evidence="1">
    <location>
        <begin position="64"/>
        <end position="74"/>
    </location>
</feature>
<organism evidence="4 5">
    <name type="scientific">Nakamurella aerolata</name>
    <dbReference type="NCBI Taxonomy" id="1656892"/>
    <lineage>
        <taxon>Bacteria</taxon>
        <taxon>Bacillati</taxon>
        <taxon>Actinomycetota</taxon>
        <taxon>Actinomycetes</taxon>
        <taxon>Nakamurellales</taxon>
        <taxon>Nakamurellaceae</taxon>
        <taxon>Nakamurella</taxon>
    </lineage>
</organism>
<dbReference type="PANTHER" id="PTHR36933">
    <property type="entry name" value="SLL0788 PROTEIN"/>
    <property type="match status" value="1"/>
</dbReference>
<evidence type="ECO:0000313" key="5">
    <source>
        <dbReference type="Proteomes" id="UP000562984"/>
    </source>
</evidence>
<evidence type="ECO:0000256" key="1">
    <source>
        <dbReference type="SAM" id="MobiDB-lite"/>
    </source>
</evidence>
<dbReference type="EMBL" id="JABEND010000014">
    <property type="protein sequence ID" value="NNG37473.1"/>
    <property type="molecule type" value="Genomic_DNA"/>
</dbReference>
<dbReference type="RefSeq" id="WP_171201174.1">
    <property type="nucleotide sequence ID" value="NZ_JABEND010000014.1"/>
</dbReference>
<dbReference type="Gene3D" id="1.20.1260.10">
    <property type="match status" value="1"/>
</dbReference>